<accession>F5SZA4</accession>
<gene>
    <name evidence="22" type="ORF">MAMP_01430</name>
</gene>
<dbReference type="MEROPS" id="A24.001"/>
<feature type="transmembrane region" description="Helical" evidence="19">
    <location>
        <begin position="261"/>
        <end position="283"/>
    </location>
</feature>
<evidence type="ECO:0000256" key="3">
    <source>
        <dbReference type="ARBA" id="ARBA00022475"/>
    </source>
</evidence>
<dbReference type="STRING" id="1026882.MAMP_01430"/>
<dbReference type="eggNOG" id="COG1989">
    <property type="taxonomic scope" value="Bacteria"/>
</dbReference>
<keyword evidence="7 18" id="KW-0808">Transferase</keyword>
<comment type="subcellular location">
    <subcellularLocation>
        <location evidence="1">Cell inner membrane</location>
        <topology evidence="1">Multi-pass membrane protein</topology>
    </subcellularLocation>
    <subcellularLocation>
        <location evidence="18">Cell membrane</location>
        <topology evidence="18">Multi-pass membrane protein</topology>
    </subcellularLocation>
</comment>
<evidence type="ECO:0000256" key="13">
    <source>
        <dbReference type="ARBA" id="ARBA00023268"/>
    </source>
</evidence>
<comment type="similarity">
    <text evidence="2 17">Belongs to the peptidase A24 family.</text>
</comment>
<protein>
    <recommendedName>
        <fullName evidence="16 18">Prepilin leader peptidase/N-methyltransferase</fullName>
        <ecNumber evidence="18">2.1.1.-</ecNumber>
        <ecNumber evidence="15 18">3.4.23.43</ecNumber>
    </recommendedName>
</protein>
<feature type="transmembrane region" description="Helical" evidence="19">
    <location>
        <begin position="159"/>
        <end position="176"/>
    </location>
</feature>
<dbReference type="AlphaFoldDB" id="F5SZA4"/>
<evidence type="ECO:0000259" key="20">
    <source>
        <dbReference type="Pfam" id="PF01478"/>
    </source>
</evidence>
<feature type="transmembrane region" description="Helical" evidence="19">
    <location>
        <begin position="129"/>
        <end position="147"/>
    </location>
</feature>
<sequence length="289" mass="31620">MSLIDYLATSPVAWIIIAGILGLLVGSFLNVVIYRLPIILEREWTEQCAELGDQASPPEAVFTLSRPRSACPHCGHAITALENIPVISYLFLAGKCKACRTPISIRYPIIEALSALMSVIIAWHFGFGWSAVGALLLSWALIALTFIDVDHQLLPDKITLPLIWLGLAFNLSGVYTDLHSSVIGAIAGYLSLWSIYHLFKLVTGKEGMGYGDFKLLAALGAWMGWQALPMIVLLSSFVGALIGITLVLLKQHQREIPIPFGPYLAIAGWIALVWGEVINRAYLHWSGLV</sequence>
<evidence type="ECO:0000313" key="23">
    <source>
        <dbReference type="Proteomes" id="UP000003544"/>
    </source>
</evidence>
<keyword evidence="11 19" id="KW-1133">Transmembrane helix</keyword>
<keyword evidence="12 19" id="KW-0472">Membrane</keyword>
<keyword evidence="23" id="KW-1185">Reference proteome</keyword>
<evidence type="ECO:0000256" key="10">
    <source>
        <dbReference type="ARBA" id="ARBA00022801"/>
    </source>
</evidence>
<dbReference type="FunFam" id="1.20.120.1220:FF:000001">
    <property type="entry name" value="Type 4 prepilin-like proteins leader peptide-processing enzyme"/>
    <property type="match status" value="1"/>
</dbReference>
<keyword evidence="10 18" id="KW-0378">Hydrolase</keyword>
<evidence type="ECO:0000256" key="8">
    <source>
        <dbReference type="ARBA" id="ARBA00022691"/>
    </source>
</evidence>
<comment type="catalytic activity">
    <reaction evidence="14 18">
        <text>Typically cleaves a -Gly-|-Phe- bond to release an N-terminal, basic peptide of 5-8 residues from type IV prepilin, and then N-methylates the new N-terminal amino group, the methyl donor being S-adenosyl-L-methionine.</text>
        <dbReference type="EC" id="3.4.23.43"/>
    </reaction>
</comment>
<dbReference type="InterPro" id="IPR010627">
    <property type="entry name" value="Prepilin_pept_A24_N"/>
</dbReference>
<evidence type="ECO:0000256" key="1">
    <source>
        <dbReference type="ARBA" id="ARBA00004429"/>
    </source>
</evidence>
<evidence type="ECO:0000256" key="18">
    <source>
        <dbReference type="RuleBase" id="RU003794"/>
    </source>
</evidence>
<evidence type="ECO:0000256" key="12">
    <source>
        <dbReference type="ARBA" id="ARBA00023136"/>
    </source>
</evidence>
<feature type="transmembrane region" description="Helical" evidence="19">
    <location>
        <begin position="12"/>
        <end position="34"/>
    </location>
</feature>
<evidence type="ECO:0000313" key="22">
    <source>
        <dbReference type="EMBL" id="EGL54627.1"/>
    </source>
</evidence>
<keyword evidence="6 18" id="KW-0645">Protease</keyword>
<feature type="transmembrane region" description="Helical" evidence="19">
    <location>
        <begin position="182"/>
        <end position="199"/>
    </location>
</feature>
<feature type="domain" description="Prepilin type IV endopeptidase peptidase" evidence="20">
    <location>
        <begin position="135"/>
        <end position="244"/>
    </location>
</feature>
<dbReference type="PANTHER" id="PTHR30487:SF0">
    <property type="entry name" value="PREPILIN LEADER PEPTIDASE_N-METHYLTRANSFERASE-RELATED"/>
    <property type="match status" value="1"/>
</dbReference>
<dbReference type="EMBL" id="AFIG01000001">
    <property type="protein sequence ID" value="EGL54627.1"/>
    <property type="molecule type" value="Genomic_DNA"/>
</dbReference>
<dbReference type="OrthoDB" id="9789291at2"/>
<evidence type="ECO:0000256" key="5">
    <source>
        <dbReference type="ARBA" id="ARBA00022603"/>
    </source>
</evidence>
<proteinExistence type="inferred from homology"/>
<dbReference type="PRINTS" id="PR00864">
    <property type="entry name" value="PREPILNPTASE"/>
</dbReference>
<dbReference type="Gene3D" id="1.20.120.1220">
    <property type="match status" value="1"/>
</dbReference>
<dbReference type="EC" id="2.1.1.-" evidence="18"/>
<comment type="caution">
    <text evidence="22">The sequence shown here is derived from an EMBL/GenBank/DDBJ whole genome shotgun (WGS) entry which is preliminary data.</text>
</comment>
<evidence type="ECO:0000259" key="21">
    <source>
        <dbReference type="Pfam" id="PF06750"/>
    </source>
</evidence>
<evidence type="ECO:0000256" key="15">
    <source>
        <dbReference type="ARBA" id="ARBA00067082"/>
    </source>
</evidence>
<organism evidence="22 23">
    <name type="scientific">Methylophaga aminisulfidivorans MP</name>
    <dbReference type="NCBI Taxonomy" id="1026882"/>
    <lineage>
        <taxon>Bacteria</taxon>
        <taxon>Pseudomonadati</taxon>
        <taxon>Pseudomonadota</taxon>
        <taxon>Gammaproteobacteria</taxon>
        <taxon>Thiotrichales</taxon>
        <taxon>Piscirickettsiaceae</taxon>
        <taxon>Methylophaga</taxon>
    </lineage>
</organism>
<dbReference type="Pfam" id="PF01478">
    <property type="entry name" value="Peptidase_A24"/>
    <property type="match status" value="1"/>
</dbReference>
<evidence type="ECO:0000256" key="6">
    <source>
        <dbReference type="ARBA" id="ARBA00022670"/>
    </source>
</evidence>
<keyword evidence="8" id="KW-0949">S-adenosyl-L-methionine</keyword>
<dbReference type="InterPro" id="IPR000045">
    <property type="entry name" value="Prepilin_IV_endopep_pep"/>
</dbReference>
<dbReference type="PANTHER" id="PTHR30487">
    <property type="entry name" value="TYPE 4 PREPILIN-LIKE PROTEINS LEADER PEPTIDE-PROCESSING ENZYME"/>
    <property type="match status" value="1"/>
</dbReference>
<evidence type="ECO:0000256" key="14">
    <source>
        <dbReference type="ARBA" id="ARBA00050401"/>
    </source>
</evidence>
<feature type="transmembrane region" description="Helical" evidence="19">
    <location>
        <begin position="231"/>
        <end position="249"/>
    </location>
</feature>
<comment type="function">
    <text evidence="18">Plays an essential role in type IV pili and type II pseudopili formation by proteolytically removing the leader sequence from substrate proteins and subsequently monomethylating the alpha-amino group of the newly exposed N-terminal phenylalanine.</text>
</comment>
<keyword evidence="13 18" id="KW-0511">Multifunctional enzyme</keyword>
<evidence type="ECO:0000256" key="4">
    <source>
        <dbReference type="ARBA" id="ARBA00022519"/>
    </source>
</evidence>
<keyword evidence="4" id="KW-0997">Cell inner membrane</keyword>
<dbReference type="GO" id="GO:0008168">
    <property type="term" value="F:methyltransferase activity"/>
    <property type="evidence" value="ECO:0007669"/>
    <property type="project" value="UniProtKB-KW"/>
</dbReference>
<dbReference type="EC" id="3.4.23.43" evidence="15 18"/>
<dbReference type="InterPro" id="IPR050882">
    <property type="entry name" value="Prepilin_peptidase/N-MTase"/>
</dbReference>
<dbReference type="GO" id="GO:0006465">
    <property type="term" value="P:signal peptide processing"/>
    <property type="evidence" value="ECO:0007669"/>
    <property type="project" value="TreeGrafter"/>
</dbReference>
<evidence type="ECO:0000256" key="16">
    <source>
        <dbReference type="ARBA" id="ARBA00071870"/>
    </source>
</evidence>
<evidence type="ECO:0000256" key="11">
    <source>
        <dbReference type="ARBA" id="ARBA00022989"/>
    </source>
</evidence>
<evidence type="ECO:0000256" key="9">
    <source>
        <dbReference type="ARBA" id="ARBA00022692"/>
    </source>
</evidence>
<dbReference type="InterPro" id="IPR014032">
    <property type="entry name" value="Peptidase_A24A_bac"/>
</dbReference>
<keyword evidence="3" id="KW-1003">Cell membrane</keyword>
<dbReference type="GO" id="GO:0004190">
    <property type="term" value="F:aspartic-type endopeptidase activity"/>
    <property type="evidence" value="ECO:0007669"/>
    <property type="project" value="UniProtKB-EC"/>
</dbReference>
<dbReference type="RefSeq" id="WP_007144513.1">
    <property type="nucleotide sequence ID" value="NZ_AFIG01000001.1"/>
</dbReference>
<name>F5SZA4_9GAMM</name>
<dbReference type="GO" id="GO:0005886">
    <property type="term" value="C:plasma membrane"/>
    <property type="evidence" value="ECO:0007669"/>
    <property type="project" value="UniProtKB-SubCell"/>
</dbReference>
<dbReference type="Pfam" id="PF06750">
    <property type="entry name" value="A24_N_bact"/>
    <property type="match status" value="1"/>
</dbReference>
<keyword evidence="9 18" id="KW-0812">Transmembrane</keyword>
<evidence type="ECO:0000256" key="17">
    <source>
        <dbReference type="RuleBase" id="RU003793"/>
    </source>
</evidence>
<evidence type="ECO:0000256" key="7">
    <source>
        <dbReference type="ARBA" id="ARBA00022679"/>
    </source>
</evidence>
<keyword evidence="5 18" id="KW-0489">Methyltransferase</keyword>
<dbReference type="Proteomes" id="UP000003544">
    <property type="component" value="Unassembled WGS sequence"/>
</dbReference>
<reference evidence="22 23" key="1">
    <citation type="journal article" date="2011" name="J. Bacteriol.">
        <title>Draft genome sequence of Methylophaga aminisulfidivorans MP T.</title>
        <authorList>
            <person name="Han G.H."/>
            <person name="Kim W."/>
            <person name="Chun J."/>
            <person name="Kim S.W."/>
        </authorList>
    </citation>
    <scope>NUCLEOTIDE SEQUENCE [LARGE SCALE GENOMIC DNA]</scope>
    <source>
        <strain evidence="23">MP(T)</strain>
    </source>
</reference>
<evidence type="ECO:0000256" key="2">
    <source>
        <dbReference type="ARBA" id="ARBA00005801"/>
    </source>
</evidence>
<feature type="domain" description="Prepilin peptidase A24 N-terminal" evidence="21">
    <location>
        <begin position="20"/>
        <end position="125"/>
    </location>
</feature>
<evidence type="ECO:0000256" key="19">
    <source>
        <dbReference type="SAM" id="Phobius"/>
    </source>
</evidence>
<dbReference type="GO" id="GO:0032259">
    <property type="term" value="P:methylation"/>
    <property type="evidence" value="ECO:0007669"/>
    <property type="project" value="UniProtKB-KW"/>
</dbReference>